<gene>
    <name evidence="9" type="primary">xrtO</name>
    <name evidence="9" type="ORF">ACFL27_05025</name>
</gene>
<dbReference type="NCBIfam" id="TIGR04178">
    <property type="entry name" value="exo_archaeo"/>
    <property type="match status" value="1"/>
</dbReference>
<organism evidence="9 10">
    <name type="scientific">candidate division CSSED10-310 bacterium</name>
    <dbReference type="NCBI Taxonomy" id="2855610"/>
    <lineage>
        <taxon>Bacteria</taxon>
        <taxon>Bacteria division CSSED10-310</taxon>
    </lineage>
</organism>
<feature type="transmembrane region" description="Helical" evidence="8">
    <location>
        <begin position="218"/>
        <end position="236"/>
    </location>
</feature>
<proteinExistence type="predicted"/>
<keyword evidence="5 9" id="KW-0378">Hydrolase</keyword>
<dbReference type="Proteomes" id="UP001594351">
    <property type="component" value="Unassembled WGS sequence"/>
</dbReference>
<evidence type="ECO:0000256" key="6">
    <source>
        <dbReference type="ARBA" id="ARBA00022989"/>
    </source>
</evidence>
<protein>
    <submittedName>
        <fullName evidence="9">Exosortase O</fullName>
        <ecNumber evidence="9">3.4.22.-</ecNumber>
    </submittedName>
</protein>
<evidence type="ECO:0000256" key="3">
    <source>
        <dbReference type="ARBA" id="ARBA00022670"/>
    </source>
</evidence>
<dbReference type="Pfam" id="PF09721">
    <property type="entry name" value="Exosortase_EpsH"/>
    <property type="match status" value="1"/>
</dbReference>
<feature type="transmembrane region" description="Helical" evidence="8">
    <location>
        <begin position="99"/>
        <end position="118"/>
    </location>
</feature>
<evidence type="ECO:0000256" key="4">
    <source>
        <dbReference type="ARBA" id="ARBA00022692"/>
    </source>
</evidence>
<feature type="transmembrane region" description="Helical" evidence="8">
    <location>
        <begin position="248"/>
        <end position="268"/>
    </location>
</feature>
<feature type="transmembrane region" description="Helical" evidence="8">
    <location>
        <begin position="36"/>
        <end position="57"/>
    </location>
</feature>
<name>A0ABV6YTP4_UNCC1</name>
<evidence type="ECO:0000256" key="7">
    <source>
        <dbReference type="ARBA" id="ARBA00023136"/>
    </source>
</evidence>
<evidence type="ECO:0000313" key="9">
    <source>
        <dbReference type="EMBL" id="MFC1849555.1"/>
    </source>
</evidence>
<dbReference type="InterPro" id="IPR026392">
    <property type="entry name" value="Exo/Archaeosortase_dom"/>
</dbReference>
<dbReference type="InterPro" id="IPR019127">
    <property type="entry name" value="Exosortase"/>
</dbReference>
<dbReference type="EC" id="3.4.22.-" evidence="9"/>
<feature type="transmembrane region" description="Helical" evidence="8">
    <location>
        <begin position="124"/>
        <end position="141"/>
    </location>
</feature>
<evidence type="ECO:0000256" key="2">
    <source>
        <dbReference type="ARBA" id="ARBA00022475"/>
    </source>
</evidence>
<keyword evidence="3" id="KW-0645">Protease</keyword>
<dbReference type="EMBL" id="JBHPBY010000045">
    <property type="protein sequence ID" value="MFC1849555.1"/>
    <property type="molecule type" value="Genomic_DNA"/>
</dbReference>
<evidence type="ECO:0000256" key="8">
    <source>
        <dbReference type="SAM" id="Phobius"/>
    </source>
</evidence>
<feature type="transmembrane region" description="Helical" evidence="8">
    <location>
        <begin position="329"/>
        <end position="348"/>
    </location>
</feature>
<sequence>MSCHEAVRNVGQEPGPKQIEEDRTMLWRKIERSLQFRTLCCFLILSLWAGLFFDPILWLGRTYTQRSNLLNLVLLTGIIFVLLWRTGTVRKIFVCKVSIHFNRGPVLLMVLIAGLFLLENKVLGIRHLEGFLFFGGLFVFLRFTMSASLWKRGIIPLLLIFLTFPLNTHLNTFVGFPLRLIIADVVQIFFNQCGFQSLASETIIIIENEVTQIDLPCSGVKGMWAGMFFFLSLTWFEKKRISIRWLSILLTFMVLIIFANVLRIGILITLHSILDKPEIARYGHVPSGILLFALPSFVIFIIFQRPWLRTMSFKSSRSNSKLTSQRSDLIRAFGLILFILICFLFASGRQEKAYPISELGIPLPDDYVSATKPLSRQEELFFARFDHTACSKQTFQGQFLSGELLVVESFSRRAHHNPLDCLQGNGYRFHQIKTVLLDDLFPIRYLTLNEEQVTAIYWFQSERFITEDLATRIWLDIFKKEVHWFLVVLVFDQKLEPSDHHLQDFLISIKTIIQHHYGREKQ</sequence>
<feature type="transmembrane region" description="Helical" evidence="8">
    <location>
        <begin position="153"/>
        <end position="170"/>
    </location>
</feature>
<dbReference type="InterPro" id="IPR030996">
    <property type="entry name" value="Exosort_XrtO"/>
</dbReference>
<dbReference type="NCBIfam" id="TIGR04489">
    <property type="entry name" value="exosort_XrtO"/>
    <property type="match status" value="1"/>
</dbReference>
<keyword evidence="7 8" id="KW-0472">Membrane</keyword>
<reference evidence="9 10" key="1">
    <citation type="submission" date="2024-09" db="EMBL/GenBank/DDBJ databases">
        <title>Laminarin stimulates single cell rates of sulfate reduction while oxygen inhibits transcriptomic activity in coastal marine sediment.</title>
        <authorList>
            <person name="Lindsay M."/>
            <person name="Orcutt B."/>
            <person name="Emerson D."/>
            <person name="Stepanauskas R."/>
            <person name="D'Angelo T."/>
        </authorList>
    </citation>
    <scope>NUCLEOTIDE SEQUENCE [LARGE SCALE GENOMIC DNA]</scope>
    <source>
        <strain evidence="9">SAG AM-311-K15</strain>
    </source>
</reference>
<evidence type="ECO:0000256" key="1">
    <source>
        <dbReference type="ARBA" id="ARBA00004651"/>
    </source>
</evidence>
<dbReference type="GO" id="GO:0016787">
    <property type="term" value="F:hydrolase activity"/>
    <property type="evidence" value="ECO:0007669"/>
    <property type="project" value="UniProtKB-KW"/>
</dbReference>
<evidence type="ECO:0000256" key="5">
    <source>
        <dbReference type="ARBA" id="ARBA00022801"/>
    </source>
</evidence>
<comment type="subcellular location">
    <subcellularLocation>
        <location evidence="1">Cell membrane</location>
        <topology evidence="1">Multi-pass membrane protein</topology>
    </subcellularLocation>
</comment>
<feature type="transmembrane region" description="Helical" evidence="8">
    <location>
        <begin position="69"/>
        <end position="87"/>
    </location>
</feature>
<accession>A0ABV6YTP4</accession>
<feature type="transmembrane region" description="Helical" evidence="8">
    <location>
        <begin position="288"/>
        <end position="308"/>
    </location>
</feature>
<keyword evidence="6 8" id="KW-1133">Transmembrane helix</keyword>
<keyword evidence="10" id="KW-1185">Reference proteome</keyword>
<keyword evidence="4 8" id="KW-0812">Transmembrane</keyword>
<keyword evidence="2" id="KW-1003">Cell membrane</keyword>
<comment type="caution">
    <text evidence="9">The sequence shown here is derived from an EMBL/GenBank/DDBJ whole genome shotgun (WGS) entry which is preliminary data.</text>
</comment>
<evidence type="ECO:0000313" key="10">
    <source>
        <dbReference type="Proteomes" id="UP001594351"/>
    </source>
</evidence>